<dbReference type="GO" id="GO:0030246">
    <property type="term" value="F:carbohydrate binding"/>
    <property type="evidence" value="ECO:0007669"/>
    <property type="project" value="InterPro"/>
</dbReference>
<dbReference type="Gene3D" id="2.170.130.10">
    <property type="entry name" value="TonB-dependent receptor, plug domain"/>
    <property type="match status" value="1"/>
</dbReference>
<feature type="region of interest" description="Disordered" evidence="4">
    <location>
        <begin position="809"/>
        <end position="830"/>
    </location>
</feature>
<keyword evidence="2" id="KW-0472">Membrane</keyword>
<feature type="compositionally biased region" description="Basic and acidic residues" evidence="4">
    <location>
        <begin position="820"/>
        <end position="830"/>
    </location>
</feature>
<dbReference type="OrthoDB" id="905812at2"/>
<keyword evidence="3" id="KW-0998">Cell outer membrane</keyword>
<proteinExistence type="predicted"/>
<gene>
    <name evidence="6" type="ORF">C8E01_11013</name>
</gene>
<evidence type="ECO:0000313" key="6">
    <source>
        <dbReference type="EMBL" id="PVY39624.1"/>
    </source>
</evidence>
<dbReference type="InterPro" id="IPR013784">
    <property type="entry name" value="Carb-bd-like_fold"/>
</dbReference>
<evidence type="ECO:0000256" key="3">
    <source>
        <dbReference type="ARBA" id="ARBA00023237"/>
    </source>
</evidence>
<dbReference type="SUPFAM" id="SSF56935">
    <property type="entry name" value="Porins"/>
    <property type="match status" value="1"/>
</dbReference>
<evidence type="ECO:0000256" key="4">
    <source>
        <dbReference type="SAM" id="MobiDB-lite"/>
    </source>
</evidence>
<evidence type="ECO:0000259" key="5">
    <source>
        <dbReference type="Pfam" id="PF14905"/>
    </source>
</evidence>
<dbReference type="Pfam" id="PF13620">
    <property type="entry name" value="CarboxypepD_reg"/>
    <property type="match status" value="1"/>
</dbReference>
<dbReference type="SUPFAM" id="SSF49452">
    <property type="entry name" value="Starch-binding domain-like"/>
    <property type="match status" value="1"/>
</dbReference>
<comment type="subcellular location">
    <subcellularLocation>
        <location evidence="1">Cell outer membrane</location>
    </subcellularLocation>
</comment>
<dbReference type="InterPro" id="IPR036942">
    <property type="entry name" value="Beta-barrel_TonB_sf"/>
</dbReference>
<dbReference type="InterPro" id="IPR041700">
    <property type="entry name" value="OMP_b-brl_3"/>
</dbReference>
<feature type="domain" description="Outer membrane protein beta-barrel" evidence="5">
    <location>
        <begin position="400"/>
        <end position="805"/>
    </location>
</feature>
<accession>A0A2U1AT65</accession>
<dbReference type="Gene3D" id="2.60.40.1120">
    <property type="entry name" value="Carboxypeptidase-like, regulatory domain"/>
    <property type="match status" value="1"/>
</dbReference>
<dbReference type="Pfam" id="PF14905">
    <property type="entry name" value="OMP_b-brl_3"/>
    <property type="match status" value="1"/>
</dbReference>
<evidence type="ECO:0000313" key="7">
    <source>
        <dbReference type="Proteomes" id="UP000245466"/>
    </source>
</evidence>
<dbReference type="AlphaFoldDB" id="A0A2U1AT65"/>
<protein>
    <submittedName>
        <fullName evidence="6">Outer membrane receptor protein involved in Fe transport</fullName>
    </submittedName>
</protein>
<evidence type="ECO:0000256" key="2">
    <source>
        <dbReference type="ARBA" id="ARBA00023136"/>
    </source>
</evidence>
<evidence type="ECO:0000256" key="1">
    <source>
        <dbReference type="ARBA" id="ARBA00004442"/>
    </source>
</evidence>
<name>A0A2U1AT65_9BACT</name>
<comment type="caution">
    <text evidence="6">The sequence shown here is derived from an EMBL/GenBank/DDBJ whole genome shotgun (WGS) entry which is preliminary data.</text>
</comment>
<dbReference type="Proteomes" id="UP000245466">
    <property type="component" value="Unassembled WGS sequence"/>
</dbReference>
<sequence length="830" mass="92416">MKNKYQAHMKNSLSFQSQRNIKAHLLVLFFLFVYTSVSAQQATIAGKVMEAADKPMGYANVLLLKATDSSLVKGTLSDESGAFLFEGIAVGRYKVVASMVGFGKSKAMEANVTAESEALKLSPIMMSQAATALKEVVIEGQKPLIEQHLDKTVLNVENSIVSAGNTALEVLEKAPGVVIDQNDNISMRGRQGVIVMVDGKPVPMSGSELANMLRGMSASSVEKIELITNPSAKYDAAGNSGIIDIRLKRDKSLGTNGTFSASYGQGRFAKSNQGVQLNHRTRKFNLFGSYNYVLRKDFNDLDIYRRFLDENGTFIGAYDQQNRFDFVFNNHSGRVGADYFLSPKTVLGVVASGFVSDVDRGTNNRSSVISAGGQAESSFVTSADVEHGRRNQAYNFNLKHTIDSAGREITADVDYITYRNTDEQNFTTNYYNLSNEQIRDPYLLYGTLDGDLTIKSARADYRQPLAGIGGNFEAGLKSSLVTADNDLKFYDRSNGGNELDTDKSNHFLYDENINAAYVNANKKWKKTGLQLGLRVENTIAKGRQLTDGQEFDRNYTQVFPSAAVNYSLNKKHDLGMSVSRRINRPSYNQLNPFKNFLDPSTYAAGNPFLKPELSYSFELTHTFDQRFITKLSYSHTTDVMVNVLSPDPSAERLVVQTIRNLATLDYYGLTVTAPFSIGNWFNSMNNVTFYYGHYKGFVADTDLSNGMPTFNLNSNNTIKLPNDWSAELVGVYRSREIYGFLDVDPIWFVSAGVQKQFWAKKASVKINVSDVFFTNKAHGYTALARYEENFYQRRDTQVATLSFNYRFGQAQSGPSRRRTGSAEEETKRAN</sequence>
<keyword evidence="6" id="KW-0675">Receptor</keyword>
<dbReference type="PANTHER" id="PTHR40980:SF4">
    <property type="entry name" value="TONB-DEPENDENT RECEPTOR-LIKE BETA-BARREL DOMAIN-CONTAINING PROTEIN"/>
    <property type="match status" value="1"/>
</dbReference>
<dbReference type="PANTHER" id="PTHR40980">
    <property type="entry name" value="PLUG DOMAIN-CONTAINING PROTEIN"/>
    <property type="match status" value="1"/>
</dbReference>
<dbReference type="GO" id="GO:0009279">
    <property type="term" value="C:cell outer membrane"/>
    <property type="evidence" value="ECO:0007669"/>
    <property type="project" value="UniProtKB-SubCell"/>
</dbReference>
<reference evidence="6 7" key="1">
    <citation type="submission" date="2018-04" db="EMBL/GenBank/DDBJ databases">
        <title>Genomic Encyclopedia of Type Strains, Phase IV (KMG-IV): sequencing the most valuable type-strain genomes for metagenomic binning, comparative biology and taxonomic classification.</title>
        <authorList>
            <person name="Goeker M."/>
        </authorList>
    </citation>
    <scope>NUCLEOTIDE SEQUENCE [LARGE SCALE GENOMIC DNA]</scope>
    <source>
        <strain evidence="6 7">DSM 100231</strain>
    </source>
</reference>
<organism evidence="6 7">
    <name type="scientific">Pontibacter virosus</name>
    <dbReference type="NCBI Taxonomy" id="1765052"/>
    <lineage>
        <taxon>Bacteria</taxon>
        <taxon>Pseudomonadati</taxon>
        <taxon>Bacteroidota</taxon>
        <taxon>Cytophagia</taxon>
        <taxon>Cytophagales</taxon>
        <taxon>Hymenobacteraceae</taxon>
        <taxon>Pontibacter</taxon>
    </lineage>
</organism>
<keyword evidence="7" id="KW-1185">Reference proteome</keyword>
<dbReference type="Gene3D" id="2.40.170.20">
    <property type="entry name" value="TonB-dependent receptor, beta-barrel domain"/>
    <property type="match status" value="1"/>
</dbReference>
<dbReference type="EMBL" id="QEKI01000010">
    <property type="protein sequence ID" value="PVY39624.1"/>
    <property type="molecule type" value="Genomic_DNA"/>
</dbReference>
<dbReference type="InterPro" id="IPR037066">
    <property type="entry name" value="Plug_dom_sf"/>
</dbReference>